<gene>
    <name evidence="1" type="ORF">AOZ06_25875</name>
</gene>
<keyword evidence="2" id="KW-1185">Reference proteome</keyword>
<reference evidence="1 2" key="1">
    <citation type="submission" date="2015-07" db="EMBL/GenBank/DDBJ databases">
        <title>Genome sequencing of Kibdelosporangium phytohabitans.</title>
        <authorList>
            <person name="Qin S."/>
            <person name="Xing K."/>
        </authorList>
    </citation>
    <scope>NUCLEOTIDE SEQUENCE [LARGE SCALE GENOMIC DNA]</scope>
    <source>
        <strain evidence="1 2">KLBMP1111</strain>
    </source>
</reference>
<proteinExistence type="predicted"/>
<dbReference type="EMBL" id="CP012752">
    <property type="protein sequence ID" value="ALG09868.1"/>
    <property type="molecule type" value="Genomic_DNA"/>
</dbReference>
<sequence length="253" mass="27990">MTNARMTRLLDPADQLAWLPDGPDDAGWATGFDRHGWEDSTWVLHAIWEQVGGEQLTHDERRRQRIEAGEVEPTVTGGVNLDEMSVDTGVTLGYRRDPGSGWSRLRWADLAGRMGFAVGQDRVVPPSNAWFPISSWQVAVQPPTEGSLDETSLRAVLEVLAVQSDPECYAFYAAVPTGDFDTPTLMHGPLDAVPELVTEMAMTPSNLWPADRSWLVYTDWDLWATRVSGPPALIRAIEAHPDLETVRWSPGSA</sequence>
<dbReference type="RefSeq" id="WP_054291772.1">
    <property type="nucleotide sequence ID" value="NZ_CP012752.1"/>
</dbReference>
<organism evidence="1 2">
    <name type="scientific">Kibdelosporangium phytohabitans</name>
    <dbReference type="NCBI Taxonomy" id="860235"/>
    <lineage>
        <taxon>Bacteria</taxon>
        <taxon>Bacillati</taxon>
        <taxon>Actinomycetota</taxon>
        <taxon>Actinomycetes</taxon>
        <taxon>Pseudonocardiales</taxon>
        <taxon>Pseudonocardiaceae</taxon>
        <taxon>Kibdelosporangium</taxon>
    </lineage>
</organism>
<accession>A0A0N9HRQ9</accession>
<dbReference type="KEGG" id="kphy:AOZ06_25875"/>
<evidence type="ECO:0000313" key="2">
    <source>
        <dbReference type="Proteomes" id="UP000063699"/>
    </source>
</evidence>
<dbReference type="AlphaFoldDB" id="A0A0N9HRQ9"/>
<dbReference type="OrthoDB" id="2426596at2"/>
<dbReference type="STRING" id="860235.AOZ06_25875"/>
<name>A0A0N9HRQ9_9PSEU</name>
<protein>
    <submittedName>
        <fullName evidence="1">Uncharacterized protein</fullName>
    </submittedName>
</protein>
<evidence type="ECO:0000313" key="1">
    <source>
        <dbReference type="EMBL" id="ALG09868.1"/>
    </source>
</evidence>
<dbReference type="Proteomes" id="UP000063699">
    <property type="component" value="Chromosome"/>
</dbReference>